<feature type="transmembrane region" description="Helical" evidence="8">
    <location>
        <begin position="363"/>
        <end position="386"/>
    </location>
</feature>
<keyword evidence="3" id="KW-0813">Transport</keyword>
<reference evidence="9 10" key="1">
    <citation type="submission" date="2016-10" db="EMBL/GenBank/DDBJ databases">
        <authorList>
            <person name="Varghese N."/>
            <person name="Submissions S."/>
        </authorList>
    </citation>
    <scope>NUCLEOTIDE SEQUENCE [LARGE SCALE GENOMIC DNA]</scope>
    <source>
        <strain evidence="9 10">DSM 18839</strain>
    </source>
</reference>
<evidence type="ECO:0000256" key="6">
    <source>
        <dbReference type="ARBA" id="ARBA00022989"/>
    </source>
</evidence>
<evidence type="ECO:0000256" key="1">
    <source>
        <dbReference type="ARBA" id="ARBA00004651"/>
    </source>
</evidence>
<keyword evidence="7 8" id="KW-0472">Membrane</keyword>
<feature type="transmembrane region" description="Helical" evidence="8">
    <location>
        <begin position="158"/>
        <end position="176"/>
    </location>
</feature>
<feature type="transmembrane region" description="Helical" evidence="8">
    <location>
        <begin position="20"/>
        <end position="44"/>
    </location>
</feature>
<feature type="transmembrane region" description="Helical" evidence="8">
    <location>
        <begin position="234"/>
        <end position="259"/>
    </location>
</feature>
<comment type="caution">
    <text evidence="9">The sequence shown here is derived from an EMBL/GenBank/DDBJ whole genome shotgun (WGS) entry which is preliminary data.</text>
</comment>
<organism evidence="9 10">
    <name type="scientific">Thalassobaculum litoreum DSM 18839</name>
    <dbReference type="NCBI Taxonomy" id="1123362"/>
    <lineage>
        <taxon>Bacteria</taxon>
        <taxon>Pseudomonadati</taxon>
        <taxon>Pseudomonadota</taxon>
        <taxon>Alphaproteobacteria</taxon>
        <taxon>Rhodospirillales</taxon>
        <taxon>Thalassobaculaceae</taxon>
        <taxon>Thalassobaculum</taxon>
    </lineage>
</organism>
<comment type="similarity">
    <text evidence="2">Belongs to the sodium:galactoside symporter (TC 2.A.2) family.</text>
</comment>
<sequence length="455" mass="48401">MADDARPAGVGGSLSPARVIAYGLPGLPVGALGVPLFIFLPTFYSQEVGLSLATVGTILLAARLWDVVTDPVIGALSDRTRSRFGRRRPWMIAAVPLVMLAVWMVFRPPEDAGAWHLLGWSLALYLGWTMIQLPHGAWGAELSDDYDERSRIAGSREACVVIGTLLAAGTPVFLGIDGDVRPGTALGALAIALMLVLPATIAAAASVVPDHRTAAPNPLPWSESRRLLLRNRPFLRLIVAYLINGLANGLPATLFLLFVEHVLAAPEKQGLLLFVYFLCGILGVPFWLLVARRLGKHRTWCTAMILNAAIFAFVPLLGTGDATIFLAICVATGLCLGADLTLPSAIQADVVDVDTARGGGRRTGLYFAFWGMATKLALALAVGIAFGLLDVAGFEAAGTNAEGPLLVLALLYGGLPVLLKAVAIALMWRFPLDRDTHAHLRTEILRKETENKAGG</sequence>
<dbReference type="PANTHER" id="PTHR11328">
    <property type="entry name" value="MAJOR FACILITATOR SUPERFAMILY DOMAIN-CONTAINING PROTEIN"/>
    <property type="match status" value="1"/>
</dbReference>
<dbReference type="AlphaFoldDB" id="A0A8G2BGF3"/>
<evidence type="ECO:0000256" key="2">
    <source>
        <dbReference type="ARBA" id="ARBA00009617"/>
    </source>
</evidence>
<evidence type="ECO:0000256" key="3">
    <source>
        <dbReference type="ARBA" id="ARBA00022448"/>
    </source>
</evidence>
<dbReference type="GO" id="GO:0005886">
    <property type="term" value="C:plasma membrane"/>
    <property type="evidence" value="ECO:0007669"/>
    <property type="project" value="UniProtKB-SubCell"/>
</dbReference>
<keyword evidence="5 8" id="KW-0812">Transmembrane</keyword>
<evidence type="ECO:0000313" key="10">
    <source>
        <dbReference type="Proteomes" id="UP000198615"/>
    </source>
</evidence>
<dbReference type="CDD" id="cd17332">
    <property type="entry name" value="MFS_MelB_like"/>
    <property type="match status" value="1"/>
</dbReference>
<keyword evidence="4" id="KW-1003">Cell membrane</keyword>
<feature type="transmembrane region" description="Helical" evidence="8">
    <location>
        <begin position="188"/>
        <end position="208"/>
    </location>
</feature>
<dbReference type="PANTHER" id="PTHR11328:SF24">
    <property type="entry name" value="MAJOR FACILITATOR SUPERFAMILY (MFS) PROFILE DOMAIN-CONTAINING PROTEIN"/>
    <property type="match status" value="1"/>
</dbReference>
<proteinExistence type="inferred from homology"/>
<gene>
    <name evidence="9" type="ORF">SAMN05660686_00753</name>
</gene>
<evidence type="ECO:0000256" key="4">
    <source>
        <dbReference type="ARBA" id="ARBA00022475"/>
    </source>
</evidence>
<feature type="transmembrane region" description="Helical" evidence="8">
    <location>
        <begin position="112"/>
        <end position="131"/>
    </location>
</feature>
<feature type="transmembrane region" description="Helical" evidence="8">
    <location>
        <begin position="89"/>
        <end position="106"/>
    </location>
</feature>
<dbReference type="Proteomes" id="UP000198615">
    <property type="component" value="Unassembled WGS sequence"/>
</dbReference>
<dbReference type="SUPFAM" id="SSF103473">
    <property type="entry name" value="MFS general substrate transporter"/>
    <property type="match status" value="1"/>
</dbReference>
<dbReference type="GO" id="GO:0015293">
    <property type="term" value="F:symporter activity"/>
    <property type="evidence" value="ECO:0007669"/>
    <property type="project" value="InterPro"/>
</dbReference>
<dbReference type="Gene3D" id="1.20.1250.20">
    <property type="entry name" value="MFS general substrate transporter like domains"/>
    <property type="match status" value="2"/>
</dbReference>
<feature type="transmembrane region" description="Helical" evidence="8">
    <location>
        <begin position="299"/>
        <end position="318"/>
    </location>
</feature>
<keyword evidence="6 8" id="KW-1133">Transmembrane helix</keyword>
<dbReference type="GO" id="GO:0006814">
    <property type="term" value="P:sodium ion transport"/>
    <property type="evidence" value="ECO:0007669"/>
    <property type="project" value="InterPro"/>
</dbReference>
<name>A0A8G2BGF3_9PROT</name>
<dbReference type="EMBL" id="FNBW01000002">
    <property type="protein sequence ID" value="SDF25241.1"/>
    <property type="molecule type" value="Genomic_DNA"/>
</dbReference>
<evidence type="ECO:0000256" key="5">
    <source>
        <dbReference type="ARBA" id="ARBA00022692"/>
    </source>
</evidence>
<evidence type="ECO:0000313" key="9">
    <source>
        <dbReference type="EMBL" id="SDF25241.1"/>
    </source>
</evidence>
<evidence type="ECO:0000256" key="8">
    <source>
        <dbReference type="SAM" id="Phobius"/>
    </source>
</evidence>
<protein>
    <submittedName>
        <fullName evidence="9">Na+/melibiose symporter</fullName>
    </submittedName>
</protein>
<dbReference type="InterPro" id="IPR039672">
    <property type="entry name" value="MFS_2"/>
</dbReference>
<feature type="transmembrane region" description="Helical" evidence="8">
    <location>
        <begin position="406"/>
        <end position="428"/>
    </location>
</feature>
<dbReference type="InterPro" id="IPR036259">
    <property type="entry name" value="MFS_trans_sf"/>
</dbReference>
<evidence type="ECO:0000256" key="7">
    <source>
        <dbReference type="ARBA" id="ARBA00023136"/>
    </source>
</evidence>
<keyword evidence="10" id="KW-1185">Reference proteome</keyword>
<comment type="subcellular location">
    <subcellularLocation>
        <location evidence="1">Cell membrane</location>
        <topology evidence="1">Multi-pass membrane protein</topology>
    </subcellularLocation>
</comment>
<dbReference type="PROSITE" id="PS00872">
    <property type="entry name" value="NA_GALACTOSIDE_SYMP"/>
    <property type="match status" value="1"/>
</dbReference>
<dbReference type="RefSeq" id="WP_245701908.1">
    <property type="nucleotide sequence ID" value="NZ_FNBW01000002.1"/>
</dbReference>
<dbReference type="GO" id="GO:0008643">
    <property type="term" value="P:carbohydrate transport"/>
    <property type="evidence" value="ECO:0007669"/>
    <property type="project" value="InterPro"/>
</dbReference>
<accession>A0A8G2BGF3</accession>
<feature type="transmembrane region" description="Helical" evidence="8">
    <location>
        <begin position="271"/>
        <end position="290"/>
    </location>
</feature>
<feature type="transmembrane region" description="Helical" evidence="8">
    <location>
        <begin position="324"/>
        <end position="342"/>
    </location>
</feature>
<dbReference type="Pfam" id="PF13347">
    <property type="entry name" value="MFS_2"/>
    <property type="match status" value="1"/>
</dbReference>
<dbReference type="InterPro" id="IPR018043">
    <property type="entry name" value="Na/Gal_symport_CS"/>
</dbReference>